<dbReference type="InterPro" id="IPR008323">
    <property type="entry name" value="UCP033563"/>
</dbReference>
<proteinExistence type="predicted"/>
<keyword evidence="3" id="KW-1185">Reference proteome</keyword>
<dbReference type="EMBL" id="FOLM01000013">
    <property type="protein sequence ID" value="SFD32136.1"/>
    <property type="molecule type" value="Genomic_DNA"/>
</dbReference>
<dbReference type="AlphaFoldDB" id="A0A1I1RCN2"/>
<gene>
    <name evidence="2" type="ORF">SAMN05421773_11329</name>
</gene>
<name>A0A1I1RCN2_9ACTN</name>
<dbReference type="STRING" id="910347.SAMN05421773_11329"/>
<evidence type="ECO:0000313" key="3">
    <source>
        <dbReference type="Proteomes" id="UP000199207"/>
    </source>
</evidence>
<protein>
    <recommendedName>
        <fullName evidence="4">DUF1015 domain-containing protein</fullName>
    </recommendedName>
</protein>
<dbReference type="RefSeq" id="WP_175541516.1">
    <property type="nucleotide sequence ID" value="NZ_FOLM01000013.1"/>
</dbReference>
<evidence type="ECO:0000313" key="2">
    <source>
        <dbReference type="EMBL" id="SFD32136.1"/>
    </source>
</evidence>
<feature type="compositionally biased region" description="Low complexity" evidence="1">
    <location>
        <begin position="174"/>
        <end position="183"/>
    </location>
</feature>
<evidence type="ECO:0000256" key="1">
    <source>
        <dbReference type="SAM" id="MobiDB-lite"/>
    </source>
</evidence>
<dbReference type="Pfam" id="PF06245">
    <property type="entry name" value="DUF1015"/>
    <property type="match status" value="1"/>
</dbReference>
<evidence type="ECO:0008006" key="4">
    <source>
        <dbReference type="Google" id="ProtNLM"/>
    </source>
</evidence>
<feature type="compositionally biased region" description="Basic and acidic residues" evidence="1">
    <location>
        <begin position="159"/>
        <end position="168"/>
    </location>
</feature>
<organism evidence="2 3">
    <name type="scientific">Streptomyces aidingensis</name>
    <dbReference type="NCBI Taxonomy" id="910347"/>
    <lineage>
        <taxon>Bacteria</taxon>
        <taxon>Bacillati</taxon>
        <taxon>Actinomycetota</taxon>
        <taxon>Actinomycetes</taxon>
        <taxon>Kitasatosporales</taxon>
        <taxon>Streptomycetaceae</taxon>
        <taxon>Streptomyces</taxon>
    </lineage>
</organism>
<reference evidence="2 3" key="1">
    <citation type="submission" date="2016-10" db="EMBL/GenBank/DDBJ databases">
        <authorList>
            <person name="de Groot N.N."/>
        </authorList>
    </citation>
    <scope>NUCLEOTIDE SEQUENCE [LARGE SCALE GENOMIC DNA]</scope>
    <source>
        <strain evidence="2 3">CGMCC 4.5739</strain>
    </source>
</reference>
<feature type="region of interest" description="Disordered" evidence="1">
    <location>
        <begin position="1"/>
        <end position="20"/>
    </location>
</feature>
<feature type="region of interest" description="Disordered" evidence="1">
    <location>
        <begin position="156"/>
        <end position="183"/>
    </location>
</feature>
<sequence>MPSDVLSPPALPSTPKPRTDLLIPSHVMERRDAFGSVRQRGVIGALDVRGIETGHVLRHSRTDEAEVRRQVRLLCERDGPATEPLLLAAPDVGGYRSWLDEAAGTEPGAVLETPDGGELLLWGCRGEGAARPPALGPVLLMDGHHRLEAARRLAARAEPAARDDRNDRGGCAGRAGPAGASAGRTDWRRLPALVVDHARHPLTLSATHRVLPGLDLPRAVRTAGRFAQVRRRPAAGAGSPAALLPGPARGTFLLAGDGQVWEVSGISFTVLASRLRTFPPEWAELEAAVSDHVLIPLLCEDQGLVPTPRYTTAAAVPAPGEVGLILPAPTWNQVWAGAANGSGMPYRSTSVGPRPIPDLLAYLS</sequence>
<accession>A0A1I1RCN2</accession>
<dbReference type="Proteomes" id="UP000199207">
    <property type="component" value="Unassembled WGS sequence"/>
</dbReference>